<dbReference type="InterPro" id="IPR027417">
    <property type="entry name" value="P-loop_NTPase"/>
</dbReference>
<evidence type="ECO:0000256" key="5">
    <source>
        <dbReference type="ARBA" id="ARBA00047597"/>
    </source>
</evidence>
<dbReference type="Gene3D" id="3.90.176.10">
    <property type="entry name" value="Toxin ADP-ribosyltransferase, Chain A, domain 1"/>
    <property type="match status" value="1"/>
</dbReference>
<dbReference type="SUPFAM" id="SSF48371">
    <property type="entry name" value="ARM repeat"/>
    <property type="match status" value="1"/>
</dbReference>
<sequence>MAQEMMSTQKNGFVHRKISQLQDANYSPIYGYQDLSVTTLEDAVQTVQLYVPNVEAYANQAKEKCKKNTELTLDESAAIYLYTMPTPFHLRLNEKLRAENVDDLKPWFSFLKLFITALGKLPSLAITVWRGVAEDISNGFFQEAVQTWWTMNSCSKDLNVIQGYINMNAGTGTVFAIETLHGKDISKYSAFSTEQEVVLMPGTRVYLQSQPLKIKDGLFIACFKEYGAIPAGQHVMLLYNSKAREIVTKIRDILQTNHIPVWFDERGDMKEDNMYESLAVGVENAAMVCCFLTSDYEISPTCKLELEYARKRHKPIIPCVLSDTLLGKTSGWLKTIIENYKCIDFHPTSDSNVQLKARELIDTINEHPHVSKYLASTLMDQPSYLFELIKYNYISNSRIERFVNPSISYPIEQSYINLAIVETKEQHEKEKKLRATANTDEIMDTFEEIYGTKTPIDVKDIFKTCKDQNRKILVFGRAGIGKSTFCRYVAYQWATGIIWSEYELVIILPLRSLTANNYPSGITYSPIDIVEKEYFSYPSLSEKDKWLLQQQFNKSRILWLLDGYDEIIQNIPAHLERLLEQLRRSPHHIITSRPYMNTLSYPAYMEITGFTDKNIPKHVYENCKKEMILLQSLAFHAMESNTILLDSKLLAKAEDETHCYLVHHPHLLNIGILKSFSQSGVGTRIEVDKNHHFVHLSFQEYFAARYLVNALRHNHYHQAIEFIKKQKYNQWFRLVFMFTSGLLHDSNDNESTDIFWNTILSPPYDGIRHMDLVIACFDQADFNKTFSCYYPPMQSITLWIERAFTMKQSDLPYSLIRIFRLCTTILSRPPIQTILCKLLKNEQTTNIILVLSLISQVQITNPLRQLIDIVRLRLKHANHDVTITASEALRAMGETAATSEVISALVVALKDKDYCIRIRVCDALRAMGETAATSEVISALVVALKDKDYCIRIRVCDALRAIGEKAATTEVISALAVAIKDEDYGIRSRSKFDDMKRKSRIRDNTRRQNLKGDLLEQIRTRQKQASKKYREKIKLERSNAQQSSYNCRQSLGKAVKRAVQALSKDNNKRLIVVQHIARDLNIISKPADKQVRQQRSLSVELKDLVIEFYNRDDISYTLPGKRDYITIKDENGMLITLQKRILLYNVRETYQLFLSEYANNNISLSLTSFNELRPKNMLINSRMPHRSCLCQYHENVNLLLISLSKYIPLCVALNSLQEFTSMLVCDEQDEKCMFSHCQLCSDNFDNNVMKYITNPAKHIKWFQWVYEEGKTVKNEFSGTTNQCVKLLKEKVQVFLNHVFIKRQQAAFFEQMKVSSNKEIICIQVDFSENFRLETQDAVQNAYYGQDAVSLFTCYVWHSGGDGQSFVYVSSDLSHDKYCVNAALNDLFKRLSQQFRDLQQIHIFSDGAGQQFKQKFLFRNLCRLSQKYKVDLYWHYFATSHGKGVVDAVGGSLKRVVFRGIMGGRRCTSAKDFVEIARSKTDTIIVIELTQDYIAESKLQVEQLFLSIKSVPETKKIHSVKAINDKSIEYKYYSSSSTKKIYQFAI</sequence>
<keyword evidence="2 6" id="KW-0328">Glycosyltransferase</keyword>
<dbReference type="SUPFAM" id="SSF52200">
    <property type="entry name" value="Toll/Interleukin receptor TIR domain"/>
    <property type="match status" value="1"/>
</dbReference>
<dbReference type="InterPro" id="IPR000157">
    <property type="entry name" value="TIR_dom"/>
</dbReference>
<evidence type="ECO:0000256" key="4">
    <source>
        <dbReference type="ARBA" id="ARBA00022695"/>
    </source>
</evidence>
<name>A0A813UMW8_9BILA</name>
<organism evidence="8 9">
    <name type="scientific">Adineta steineri</name>
    <dbReference type="NCBI Taxonomy" id="433720"/>
    <lineage>
        <taxon>Eukaryota</taxon>
        <taxon>Metazoa</taxon>
        <taxon>Spiralia</taxon>
        <taxon>Gnathifera</taxon>
        <taxon>Rotifera</taxon>
        <taxon>Eurotatoria</taxon>
        <taxon>Bdelloidea</taxon>
        <taxon>Adinetida</taxon>
        <taxon>Adinetidae</taxon>
        <taxon>Adineta</taxon>
    </lineage>
</organism>
<protein>
    <recommendedName>
        <fullName evidence="6">NAD(P)(+)--arginine ADP-ribosyltransferase</fullName>
        <ecNumber evidence="6">2.4.2.31</ecNumber>
    </recommendedName>
    <alternativeName>
        <fullName evidence="6">Mono(ADP-ribosyl)transferase</fullName>
    </alternativeName>
</protein>
<dbReference type="InterPro" id="IPR035897">
    <property type="entry name" value="Toll_tir_struct_dom_sf"/>
</dbReference>
<dbReference type="GO" id="GO:0106274">
    <property type="term" value="F:NAD+-protein-arginine ADP-ribosyltransferase activity"/>
    <property type="evidence" value="ECO:0007669"/>
    <property type="project" value="UniProtKB-EC"/>
</dbReference>
<dbReference type="InterPro" id="IPR007111">
    <property type="entry name" value="NACHT_NTPase"/>
</dbReference>
<evidence type="ECO:0000256" key="3">
    <source>
        <dbReference type="ARBA" id="ARBA00022679"/>
    </source>
</evidence>
<evidence type="ECO:0000313" key="8">
    <source>
        <dbReference type="EMBL" id="CAF0825603.1"/>
    </source>
</evidence>
<gene>
    <name evidence="8" type="ORF">VCS650_LOCUS5315</name>
</gene>
<dbReference type="SUPFAM" id="SSF52540">
    <property type="entry name" value="P-loop containing nucleoside triphosphate hydrolases"/>
    <property type="match status" value="1"/>
</dbReference>
<proteinExistence type="inferred from homology"/>
<dbReference type="InterPro" id="IPR011989">
    <property type="entry name" value="ARM-like"/>
</dbReference>
<dbReference type="GO" id="GO:0016779">
    <property type="term" value="F:nucleotidyltransferase activity"/>
    <property type="evidence" value="ECO:0007669"/>
    <property type="project" value="UniProtKB-KW"/>
</dbReference>
<comment type="similarity">
    <text evidence="1 6">Belongs to the Arg-specific ADP-ribosyltransferase family.</text>
</comment>
<dbReference type="Proteomes" id="UP000663891">
    <property type="component" value="Unassembled WGS sequence"/>
</dbReference>
<dbReference type="EC" id="2.4.2.31" evidence="6"/>
<dbReference type="Gene3D" id="1.25.10.10">
    <property type="entry name" value="Leucine-rich Repeat Variant"/>
    <property type="match status" value="1"/>
</dbReference>
<dbReference type="PANTHER" id="PTHR46601:SF2">
    <property type="entry name" value="UBIQUITIN-LIKE PROTEASE FAMILY PROFILE DOMAIN-CONTAINING PROTEIN"/>
    <property type="match status" value="1"/>
</dbReference>
<evidence type="ECO:0000256" key="6">
    <source>
        <dbReference type="RuleBase" id="RU361228"/>
    </source>
</evidence>
<dbReference type="Pfam" id="PF05729">
    <property type="entry name" value="NACHT"/>
    <property type="match status" value="1"/>
</dbReference>
<evidence type="ECO:0000259" key="7">
    <source>
        <dbReference type="PROSITE" id="PS50837"/>
    </source>
</evidence>
<keyword evidence="4" id="KW-0548">Nucleotidyltransferase</keyword>
<evidence type="ECO:0000256" key="1">
    <source>
        <dbReference type="ARBA" id="ARBA00009558"/>
    </source>
</evidence>
<accession>A0A813UMW8</accession>
<dbReference type="PANTHER" id="PTHR46601">
    <property type="entry name" value="ULP_PROTEASE DOMAIN-CONTAINING PROTEIN"/>
    <property type="match status" value="1"/>
</dbReference>
<dbReference type="Pfam" id="PF01129">
    <property type="entry name" value="ART"/>
    <property type="match status" value="1"/>
</dbReference>
<keyword evidence="3 6" id="KW-0808">Transferase</keyword>
<dbReference type="Gene3D" id="3.40.50.300">
    <property type="entry name" value="P-loop containing nucleotide triphosphate hydrolases"/>
    <property type="match status" value="1"/>
</dbReference>
<comment type="caution">
    <text evidence="8">The sequence shown here is derived from an EMBL/GenBank/DDBJ whole genome shotgun (WGS) entry which is preliminary data.</text>
</comment>
<dbReference type="PROSITE" id="PS50837">
    <property type="entry name" value="NACHT"/>
    <property type="match status" value="1"/>
</dbReference>
<feature type="domain" description="NACHT" evidence="7">
    <location>
        <begin position="470"/>
        <end position="594"/>
    </location>
</feature>
<keyword evidence="6" id="KW-0520">NAD</keyword>
<keyword evidence="6" id="KW-0521">NADP</keyword>
<evidence type="ECO:0000256" key="2">
    <source>
        <dbReference type="ARBA" id="ARBA00022676"/>
    </source>
</evidence>
<dbReference type="EMBL" id="CAJNON010000031">
    <property type="protein sequence ID" value="CAF0825603.1"/>
    <property type="molecule type" value="Genomic_DNA"/>
</dbReference>
<evidence type="ECO:0000313" key="9">
    <source>
        <dbReference type="Proteomes" id="UP000663891"/>
    </source>
</evidence>
<dbReference type="SUPFAM" id="SSF56399">
    <property type="entry name" value="ADP-ribosylation"/>
    <property type="match status" value="1"/>
</dbReference>
<dbReference type="Gene3D" id="3.40.50.10140">
    <property type="entry name" value="Toll/interleukin-1 receptor homology (TIR) domain"/>
    <property type="match status" value="1"/>
</dbReference>
<dbReference type="Pfam" id="PF13676">
    <property type="entry name" value="TIR_2"/>
    <property type="match status" value="1"/>
</dbReference>
<dbReference type="InterPro" id="IPR000768">
    <property type="entry name" value="ART"/>
</dbReference>
<dbReference type="GO" id="GO:0007165">
    <property type="term" value="P:signal transduction"/>
    <property type="evidence" value="ECO:0007669"/>
    <property type="project" value="InterPro"/>
</dbReference>
<dbReference type="InterPro" id="IPR016024">
    <property type="entry name" value="ARM-type_fold"/>
</dbReference>
<dbReference type="OrthoDB" id="6375801at2759"/>
<comment type="catalytic activity">
    <reaction evidence="5 6">
        <text>L-arginyl-[protein] + NAD(+) = N(omega)-(ADP-D-ribosyl)-L-arginyl-[protein] + nicotinamide + H(+)</text>
        <dbReference type="Rhea" id="RHEA:19149"/>
        <dbReference type="Rhea" id="RHEA-COMP:10532"/>
        <dbReference type="Rhea" id="RHEA-COMP:15087"/>
        <dbReference type="ChEBI" id="CHEBI:15378"/>
        <dbReference type="ChEBI" id="CHEBI:17154"/>
        <dbReference type="ChEBI" id="CHEBI:29965"/>
        <dbReference type="ChEBI" id="CHEBI:57540"/>
        <dbReference type="ChEBI" id="CHEBI:142554"/>
        <dbReference type="EC" id="2.4.2.31"/>
    </reaction>
</comment>
<reference evidence="8" key="1">
    <citation type="submission" date="2021-02" db="EMBL/GenBank/DDBJ databases">
        <authorList>
            <person name="Nowell W R."/>
        </authorList>
    </citation>
    <scope>NUCLEOTIDE SEQUENCE</scope>
</reference>